<sequence>MSFGEIDIPLFAAVAAISLFGIINMYGISGWEGGFLIKQIIFVAAGLFLMFAFSFWNYRYLKNYSLPVLLFYIFCLFLLVLTFYSKSIRGVNSWLVLGGFTFEPAELAKLMMIILMAKYFSQRHVHINELKYVVVSGIYFLLPATIMIIQPDLGSAIIFAMIWMAMLFVAGINKKHLFLILIAGAVAFYVSWAVILHPYQKDRIISFINPHDDPYGRGYNLIQSRGAIGSGYLFGNGLGKGSQVAQGFLPEARNDFIFAATAEQFGFAGITFLMGLSGFILYRILNIGRMSGFNFGKLFSIGMAVFIFSHILVGAAVNIGLMPITGIPFPFISYGGSSMVSIMIGLGILQSIKRYG</sequence>
<feature type="transmembrane region" description="Helical" evidence="6">
    <location>
        <begin position="265"/>
        <end position="286"/>
    </location>
</feature>
<feature type="transmembrane region" description="Helical" evidence="6">
    <location>
        <begin position="64"/>
        <end position="84"/>
    </location>
</feature>
<keyword evidence="4 6" id="KW-1133">Transmembrane helix</keyword>
<dbReference type="EMBL" id="LCCD01000004">
    <property type="protein sequence ID" value="KKS25557.1"/>
    <property type="molecule type" value="Genomic_DNA"/>
</dbReference>
<feature type="transmembrane region" description="Helical" evidence="6">
    <location>
        <begin position="327"/>
        <end position="349"/>
    </location>
</feature>
<keyword evidence="2 6" id="KW-0812">Transmembrane</keyword>
<dbReference type="Pfam" id="PF01098">
    <property type="entry name" value="FTSW_RODA_SPOVE"/>
    <property type="match status" value="1"/>
</dbReference>
<evidence type="ECO:0000313" key="7">
    <source>
        <dbReference type="EMBL" id="KKS25557.1"/>
    </source>
</evidence>
<feature type="transmembrane region" description="Helical" evidence="6">
    <location>
        <begin position="40"/>
        <end position="58"/>
    </location>
</feature>
<keyword evidence="5 6" id="KW-0472">Membrane</keyword>
<dbReference type="GO" id="GO:0032153">
    <property type="term" value="C:cell division site"/>
    <property type="evidence" value="ECO:0007669"/>
    <property type="project" value="TreeGrafter"/>
</dbReference>
<dbReference type="InterPro" id="IPR001182">
    <property type="entry name" value="FtsW/RodA"/>
</dbReference>
<dbReference type="PANTHER" id="PTHR30474:SF1">
    <property type="entry name" value="PEPTIDOGLYCAN GLYCOSYLTRANSFERASE MRDB"/>
    <property type="match status" value="1"/>
</dbReference>
<feature type="transmembrane region" description="Helical" evidence="6">
    <location>
        <begin position="130"/>
        <end position="149"/>
    </location>
</feature>
<comment type="caution">
    <text evidence="7">The sequence shown here is derived from an EMBL/GenBank/DDBJ whole genome shotgun (WGS) entry which is preliminary data.</text>
</comment>
<gene>
    <name evidence="7" type="ORF">UU83_C0004G0004</name>
</gene>
<organism evidence="7 8">
    <name type="scientific">Candidatus Jorgensenbacteria bacterium GW2011_GWF2_41_8</name>
    <dbReference type="NCBI Taxonomy" id="1618667"/>
    <lineage>
        <taxon>Bacteria</taxon>
        <taxon>Candidatus Joergenseniibacteriota</taxon>
    </lineage>
</organism>
<dbReference type="GO" id="GO:0008360">
    <property type="term" value="P:regulation of cell shape"/>
    <property type="evidence" value="ECO:0007669"/>
    <property type="project" value="UniProtKB-KW"/>
</dbReference>
<evidence type="ECO:0000256" key="2">
    <source>
        <dbReference type="ARBA" id="ARBA00022692"/>
    </source>
</evidence>
<accession>A0A0G0XM60</accession>
<comment type="subcellular location">
    <subcellularLocation>
        <location evidence="1">Membrane</location>
        <topology evidence="1">Multi-pass membrane protein</topology>
    </subcellularLocation>
</comment>
<reference evidence="7 8" key="1">
    <citation type="journal article" date="2015" name="Nature">
        <title>rRNA introns, odd ribosomes, and small enigmatic genomes across a large radiation of phyla.</title>
        <authorList>
            <person name="Brown C.T."/>
            <person name="Hug L.A."/>
            <person name="Thomas B.C."/>
            <person name="Sharon I."/>
            <person name="Castelle C.J."/>
            <person name="Singh A."/>
            <person name="Wilkins M.J."/>
            <person name="Williams K.H."/>
            <person name="Banfield J.F."/>
        </authorList>
    </citation>
    <scope>NUCLEOTIDE SEQUENCE [LARGE SCALE GENOMIC DNA]</scope>
</reference>
<proteinExistence type="predicted"/>
<protein>
    <submittedName>
        <fullName evidence="7">Cell elongation-specific peptidoglycan biosynthesis regulator RodA</fullName>
    </submittedName>
</protein>
<dbReference type="GO" id="GO:0005886">
    <property type="term" value="C:plasma membrane"/>
    <property type="evidence" value="ECO:0007669"/>
    <property type="project" value="TreeGrafter"/>
</dbReference>
<keyword evidence="3" id="KW-0133">Cell shape</keyword>
<dbReference type="GO" id="GO:0051301">
    <property type="term" value="P:cell division"/>
    <property type="evidence" value="ECO:0007669"/>
    <property type="project" value="InterPro"/>
</dbReference>
<evidence type="ECO:0000256" key="4">
    <source>
        <dbReference type="ARBA" id="ARBA00022989"/>
    </source>
</evidence>
<name>A0A0G0XM60_9BACT</name>
<evidence type="ECO:0000256" key="6">
    <source>
        <dbReference type="SAM" id="Phobius"/>
    </source>
</evidence>
<feature type="transmembrane region" description="Helical" evidence="6">
    <location>
        <begin position="177"/>
        <end position="195"/>
    </location>
</feature>
<feature type="transmembrane region" description="Helical" evidence="6">
    <location>
        <begin position="6"/>
        <end position="28"/>
    </location>
</feature>
<evidence type="ECO:0000256" key="3">
    <source>
        <dbReference type="ARBA" id="ARBA00022960"/>
    </source>
</evidence>
<feature type="transmembrane region" description="Helical" evidence="6">
    <location>
        <begin position="298"/>
        <end position="321"/>
    </location>
</feature>
<feature type="transmembrane region" description="Helical" evidence="6">
    <location>
        <begin position="155"/>
        <end position="172"/>
    </location>
</feature>
<dbReference type="AlphaFoldDB" id="A0A0G0XM60"/>
<evidence type="ECO:0000313" key="8">
    <source>
        <dbReference type="Proteomes" id="UP000033856"/>
    </source>
</evidence>
<dbReference type="GO" id="GO:0015648">
    <property type="term" value="F:lipid-linked peptidoglycan transporter activity"/>
    <property type="evidence" value="ECO:0007669"/>
    <property type="project" value="TreeGrafter"/>
</dbReference>
<evidence type="ECO:0000256" key="1">
    <source>
        <dbReference type="ARBA" id="ARBA00004141"/>
    </source>
</evidence>
<dbReference type="Proteomes" id="UP000033856">
    <property type="component" value="Unassembled WGS sequence"/>
</dbReference>
<evidence type="ECO:0000256" key="5">
    <source>
        <dbReference type="ARBA" id="ARBA00023136"/>
    </source>
</evidence>
<dbReference type="PANTHER" id="PTHR30474">
    <property type="entry name" value="CELL CYCLE PROTEIN"/>
    <property type="match status" value="1"/>
</dbReference>